<dbReference type="Proteomes" id="UP001431221">
    <property type="component" value="Unassembled WGS sequence"/>
</dbReference>
<sequence length="151" mass="16981">MIKVLAAGLWMSATMLLSGYGTTQYLAAQKRVGDEEPAFVGLDYETVKPVNVPILSDGILQGYVVIKMVFTADGDTLRRLPVPPHPFLVDEAFRVLYSDETLDFRGLERYDLEALTARLKRTTNARLGQSVVHDVLVEEFNYFDKDDVITH</sequence>
<dbReference type="RefSeq" id="WP_248150916.1">
    <property type="nucleotide sequence ID" value="NZ_JALNMJ010000002.1"/>
</dbReference>
<evidence type="ECO:0008006" key="3">
    <source>
        <dbReference type="Google" id="ProtNLM"/>
    </source>
</evidence>
<evidence type="ECO:0000313" key="2">
    <source>
        <dbReference type="Proteomes" id="UP001431221"/>
    </source>
</evidence>
<evidence type="ECO:0000313" key="1">
    <source>
        <dbReference type="EMBL" id="MCK7611299.1"/>
    </source>
</evidence>
<organism evidence="1 2">
    <name type="scientific">Roseibium sediminicola</name>
    <dbReference type="NCBI Taxonomy" id="2933272"/>
    <lineage>
        <taxon>Bacteria</taxon>
        <taxon>Pseudomonadati</taxon>
        <taxon>Pseudomonadota</taxon>
        <taxon>Alphaproteobacteria</taxon>
        <taxon>Hyphomicrobiales</taxon>
        <taxon>Stappiaceae</taxon>
        <taxon>Roseibium</taxon>
    </lineage>
</organism>
<name>A0ABT0GPH5_9HYPH</name>
<dbReference type="EMBL" id="JALNMJ010000002">
    <property type="protein sequence ID" value="MCK7611299.1"/>
    <property type="molecule type" value="Genomic_DNA"/>
</dbReference>
<proteinExistence type="predicted"/>
<reference evidence="1" key="1">
    <citation type="submission" date="2022-04" db="EMBL/GenBank/DDBJ databases">
        <title>Roseibium sp. CAU 1639 isolated from mud.</title>
        <authorList>
            <person name="Kim W."/>
        </authorList>
    </citation>
    <scope>NUCLEOTIDE SEQUENCE</scope>
    <source>
        <strain evidence="1">CAU 1639</strain>
    </source>
</reference>
<accession>A0ABT0GPH5</accession>
<keyword evidence="2" id="KW-1185">Reference proteome</keyword>
<gene>
    <name evidence="1" type="ORF">M0H32_03925</name>
</gene>
<protein>
    <recommendedName>
        <fullName evidence="3">Flagellar protein FliL</fullName>
    </recommendedName>
</protein>
<comment type="caution">
    <text evidence="1">The sequence shown here is derived from an EMBL/GenBank/DDBJ whole genome shotgun (WGS) entry which is preliminary data.</text>
</comment>